<keyword evidence="3" id="KW-1185">Reference proteome</keyword>
<accession>A0ABU2BX94</accession>
<organism evidence="2 3">
    <name type="scientific">Nocardioides marmoribigeumensis</name>
    <dbReference type="NCBI Taxonomy" id="433649"/>
    <lineage>
        <taxon>Bacteria</taxon>
        <taxon>Bacillati</taxon>
        <taxon>Actinomycetota</taxon>
        <taxon>Actinomycetes</taxon>
        <taxon>Propionibacteriales</taxon>
        <taxon>Nocardioidaceae</taxon>
        <taxon>Nocardioides</taxon>
    </lineage>
</organism>
<proteinExistence type="predicted"/>
<sequence length="316" mass="34779">MTTAQEPAAADLAAVPMSEELFTTTGDGLRLCYQTFGDPSGQPLLLVMGLGGPMTWWPEELCRRFAVEGYFVVRYDNRDTGRSDRFTQGHRVRRRDLVRAFLGSRSSAPYSLSDLARDGLAVLDAVGVERAHVCGVSMGGMIVQTMAIEHPERVLSLTSVMSSTGHRLTGWQDPRLLPHLLGRAGRTREEYVERSARFSGRIGSPRYRDPVERARERAGDTWDRGISLSGVMRQMLAILTQPDRREALARVTAPTTVLHGLDDRMVHHTGGRATARAIPGSHLMLVPGMGHDLPSGLWPTYVEAVNRSAHRAAARG</sequence>
<dbReference type="InterPro" id="IPR029058">
    <property type="entry name" value="AB_hydrolase_fold"/>
</dbReference>
<evidence type="ECO:0000313" key="2">
    <source>
        <dbReference type="EMBL" id="MDR7363014.1"/>
    </source>
</evidence>
<reference evidence="2 3" key="1">
    <citation type="submission" date="2023-07" db="EMBL/GenBank/DDBJ databases">
        <title>Sequencing the genomes of 1000 actinobacteria strains.</title>
        <authorList>
            <person name="Klenk H.-P."/>
        </authorList>
    </citation>
    <scope>NUCLEOTIDE SEQUENCE [LARGE SCALE GENOMIC DNA]</scope>
    <source>
        <strain evidence="2 3">DSM 19426</strain>
    </source>
</reference>
<gene>
    <name evidence="2" type="ORF">J2S63_002567</name>
</gene>
<evidence type="ECO:0000259" key="1">
    <source>
        <dbReference type="Pfam" id="PF00561"/>
    </source>
</evidence>
<dbReference type="Proteomes" id="UP001183648">
    <property type="component" value="Unassembled WGS sequence"/>
</dbReference>
<comment type="caution">
    <text evidence="2">The sequence shown here is derived from an EMBL/GenBank/DDBJ whole genome shotgun (WGS) entry which is preliminary data.</text>
</comment>
<protein>
    <submittedName>
        <fullName evidence="2">Pimeloyl-ACP methyl ester carboxylesterase</fullName>
    </submittedName>
</protein>
<dbReference type="PANTHER" id="PTHR43433:SF5">
    <property type="entry name" value="AB HYDROLASE-1 DOMAIN-CONTAINING PROTEIN"/>
    <property type="match status" value="1"/>
</dbReference>
<feature type="domain" description="AB hydrolase-1" evidence="1">
    <location>
        <begin position="43"/>
        <end position="292"/>
    </location>
</feature>
<dbReference type="Gene3D" id="3.40.50.1820">
    <property type="entry name" value="alpha/beta hydrolase"/>
    <property type="match status" value="1"/>
</dbReference>
<dbReference type="RefSeq" id="WP_310302850.1">
    <property type="nucleotide sequence ID" value="NZ_BAAAPS010000013.1"/>
</dbReference>
<evidence type="ECO:0000313" key="3">
    <source>
        <dbReference type="Proteomes" id="UP001183648"/>
    </source>
</evidence>
<dbReference type="EMBL" id="JAVDYG010000001">
    <property type="protein sequence ID" value="MDR7363014.1"/>
    <property type="molecule type" value="Genomic_DNA"/>
</dbReference>
<dbReference type="SUPFAM" id="SSF53474">
    <property type="entry name" value="alpha/beta-Hydrolases"/>
    <property type="match status" value="1"/>
</dbReference>
<dbReference type="Pfam" id="PF00561">
    <property type="entry name" value="Abhydrolase_1"/>
    <property type="match status" value="1"/>
</dbReference>
<dbReference type="PANTHER" id="PTHR43433">
    <property type="entry name" value="HYDROLASE, ALPHA/BETA FOLD FAMILY PROTEIN"/>
    <property type="match status" value="1"/>
</dbReference>
<dbReference type="InterPro" id="IPR000073">
    <property type="entry name" value="AB_hydrolase_1"/>
</dbReference>
<dbReference type="InterPro" id="IPR050471">
    <property type="entry name" value="AB_hydrolase"/>
</dbReference>
<name>A0ABU2BX94_9ACTN</name>